<feature type="region of interest" description="Disordered" evidence="6">
    <location>
        <begin position="1"/>
        <end position="22"/>
    </location>
</feature>
<keyword evidence="2 5" id="KW-0378">Hydrolase</keyword>
<dbReference type="GO" id="GO:0016787">
    <property type="term" value="F:hydrolase activity"/>
    <property type="evidence" value="ECO:0007669"/>
    <property type="project" value="UniProtKB-KW"/>
</dbReference>
<comment type="domain">
    <text evidence="5">The Q motif is unique to and characteristic of the DEAD box family of RNA helicases and controls ATP binding and hydrolysis.</text>
</comment>
<keyword evidence="5" id="KW-0347">Helicase</keyword>
<dbReference type="PROSITE" id="PS51192">
    <property type="entry name" value="HELICASE_ATP_BIND_1"/>
    <property type="match status" value="1"/>
</dbReference>
<dbReference type="SMART" id="SM00490">
    <property type="entry name" value="HELICc"/>
    <property type="match status" value="1"/>
</dbReference>
<gene>
    <name evidence="9" type="ORF">APHIGO_LOCUS1791</name>
</gene>
<dbReference type="Proteomes" id="UP001154329">
    <property type="component" value="Chromosome 1"/>
</dbReference>
<dbReference type="GO" id="GO:0003723">
    <property type="term" value="F:RNA binding"/>
    <property type="evidence" value="ECO:0007669"/>
    <property type="project" value="UniProtKB-UniRule"/>
</dbReference>
<dbReference type="SUPFAM" id="SSF52540">
    <property type="entry name" value="P-loop containing nucleoside triphosphate hydrolases"/>
    <property type="match status" value="1"/>
</dbReference>
<reference evidence="9" key="2">
    <citation type="submission" date="2022-10" db="EMBL/GenBank/DDBJ databases">
        <authorList>
            <consortium name="ENA_rothamsted_submissions"/>
            <consortium name="culmorum"/>
            <person name="King R."/>
        </authorList>
    </citation>
    <scope>NUCLEOTIDE SEQUENCE</scope>
</reference>
<keyword evidence="4 5" id="KW-0694">RNA-binding</keyword>
<dbReference type="InterPro" id="IPR014001">
    <property type="entry name" value="Helicase_ATP-bd"/>
</dbReference>
<feature type="domain" description="Helicase ATP-binding" evidence="7">
    <location>
        <begin position="54"/>
        <end position="225"/>
    </location>
</feature>
<dbReference type="InterPro" id="IPR001650">
    <property type="entry name" value="Helicase_C-like"/>
</dbReference>
<keyword evidence="1 5" id="KW-0547">Nucleotide-binding</keyword>
<accession>A0A9P0IN03</accession>
<dbReference type="CDD" id="cd17943">
    <property type="entry name" value="DEADc_DDX20"/>
    <property type="match status" value="1"/>
</dbReference>
<name>A0A9P0IN03_APHGO</name>
<comment type="catalytic activity">
    <reaction evidence="5">
        <text>ATP + H2O = ADP + phosphate + H(+)</text>
        <dbReference type="Rhea" id="RHEA:13065"/>
        <dbReference type="ChEBI" id="CHEBI:15377"/>
        <dbReference type="ChEBI" id="CHEBI:15378"/>
        <dbReference type="ChEBI" id="CHEBI:30616"/>
        <dbReference type="ChEBI" id="CHEBI:43474"/>
        <dbReference type="ChEBI" id="CHEBI:456216"/>
        <dbReference type="EC" id="3.6.4.13"/>
    </reaction>
</comment>
<comment type="function">
    <text evidence="5">RNA helicase.</text>
</comment>
<protein>
    <recommendedName>
        <fullName evidence="5">ATP-dependent RNA helicase</fullName>
        <ecNumber evidence="5">3.6.4.13</ecNumber>
    </recommendedName>
</protein>
<evidence type="ECO:0000313" key="10">
    <source>
        <dbReference type="Proteomes" id="UP001154329"/>
    </source>
</evidence>
<dbReference type="SMART" id="SM00487">
    <property type="entry name" value="DEXDc"/>
    <property type="match status" value="1"/>
</dbReference>
<evidence type="ECO:0000256" key="2">
    <source>
        <dbReference type="ARBA" id="ARBA00022801"/>
    </source>
</evidence>
<dbReference type="Pfam" id="PF00271">
    <property type="entry name" value="Helicase_C"/>
    <property type="match status" value="1"/>
</dbReference>
<feature type="domain" description="Helicase C-terminal" evidence="8">
    <location>
        <begin position="268"/>
        <end position="414"/>
    </location>
</feature>
<organism evidence="9 10">
    <name type="scientific">Aphis gossypii</name>
    <name type="common">Cotton aphid</name>
    <dbReference type="NCBI Taxonomy" id="80765"/>
    <lineage>
        <taxon>Eukaryota</taxon>
        <taxon>Metazoa</taxon>
        <taxon>Ecdysozoa</taxon>
        <taxon>Arthropoda</taxon>
        <taxon>Hexapoda</taxon>
        <taxon>Insecta</taxon>
        <taxon>Pterygota</taxon>
        <taxon>Neoptera</taxon>
        <taxon>Paraneoptera</taxon>
        <taxon>Hemiptera</taxon>
        <taxon>Sternorrhyncha</taxon>
        <taxon>Aphidomorpha</taxon>
        <taxon>Aphidoidea</taxon>
        <taxon>Aphididae</taxon>
        <taxon>Aphidini</taxon>
        <taxon>Aphis</taxon>
        <taxon>Aphis</taxon>
    </lineage>
</organism>
<dbReference type="GO" id="GO:0005524">
    <property type="term" value="F:ATP binding"/>
    <property type="evidence" value="ECO:0007669"/>
    <property type="project" value="UniProtKB-UniRule"/>
</dbReference>
<dbReference type="InterPro" id="IPR011545">
    <property type="entry name" value="DEAD/DEAH_box_helicase_dom"/>
</dbReference>
<dbReference type="Pfam" id="PF00270">
    <property type="entry name" value="DEAD"/>
    <property type="match status" value="1"/>
</dbReference>
<evidence type="ECO:0000259" key="8">
    <source>
        <dbReference type="PROSITE" id="PS51194"/>
    </source>
</evidence>
<sequence>MPASEYSKDTDRTTDVQTHDETPFSDIVTDHPLILKGLSDCGFINASPIQVAALPTIIAGNDTIVEAKNGTGKTLTFVIPTLIRLKLDQDHLQTIILAPTREIAVQIQQCFKKVGQHLPGLKCEYFIGGTPVDVDKQKAKSCQIAVGSPGRIKHLLNEHVLKCSEVKSFILDEVDKLFTDKCFTKDVRLIDTKLPKLKQTIVVSASIDKNDMSVFDEFMKEYIIVKGAEEDMNALQDPSKFLLGIQQYVACVKAVSTNIILLPAKNVRLLNILKNLPFTQCIIFTNYMTRVEAVCNMLRDHNYKADYIRGDQDQSIRLKLVDRLTSFKSKILVATDLIARGIDSSNVDLVINMDCPHDWATYLHRIGRAGRFGNKGNAFTILDDDKELKTFKHIINSIESIKVKMLPIAITKPILEYADNELEDLNLTTETEMLPIQDTENGITKENGNNLIEENLNKDNESDSIFSTNDIESNVSSLSEKESLQKLCDLVKETEKKLIENNMVDKKHLTDDRSYVLFDPEPLLNSTDQYTKYSPEDLLDIIKNYDSDFEKYEASKKLMLKNSTLQTVSENEPSNINQICENNDLKNLSNTTDIKMNNINTDQLLESQHKPLINCEDEKLVNEVCSESNISNESIIDDPKIDINNSQRLRFTDIYSLFQIPDFSLLKPVQHDSEFAHLTDADESDVSTMMCEKSSKAEEFSEEEYCDEEESCDEEEYYDEEEYCEEEECCDEEEYCEEEECCDEEECSDEEDSCNEEYCDEDKYHDKQENPNEKEYCDNKKLYEEEIGLVAENKSFDERYTNKNCFYNHNNHGIHFEKDSCKSTQKPFCNNIQKYNFPKTEEKNIEINDHQVVDYEILNDWYSQWKQQMNRIQTFVRMSK</sequence>
<proteinExistence type="inferred from homology"/>
<dbReference type="EC" id="3.6.4.13" evidence="5"/>
<dbReference type="AlphaFoldDB" id="A0A9P0IN03"/>
<dbReference type="GO" id="GO:0003724">
    <property type="term" value="F:RNA helicase activity"/>
    <property type="evidence" value="ECO:0007669"/>
    <property type="project" value="UniProtKB-EC"/>
</dbReference>
<dbReference type="Gene3D" id="3.40.50.300">
    <property type="entry name" value="P-loop containing nucleotide triphosphate hydrolases"/>
    <property type="match status" value="2"/>
</dbReference>
<dbReference type="CDD" id="cd18787">
    <property type="entry name" value="SF2_C_DEAD"/>
    <property type="match status" value="1"/>
</dbReference>
<evidence type="ECO:0000256" key="1">
    <source>
        <dbReference type="ARBA" id="ARBA00022741"/>
    </source>
</evidence>
<comment type="similarity">
    <text evidence="5">Belongs to the DEAD box helicase family.</text>
</comment>
<evidence type="ECO:0000259" key="7">
    <source>
        <dbReference type="PROSITE" id="PS51192"/>
    </source>
</evidence>
<evidence type="ECO:0000313" key="9">
    <source>
        <dbReference type="EMBL" id="CAH1711924.1"/>
    </source>
</evidence>
<reference evidence="9" key="1">
    <citation type="submission" date="2022-02" db="EMBL/GenBank/DDBJ databases">
        <authorList>
            <person name="King R."/>
        </authorList>
    </citation>
    <scope>NUCLEOTIDE SEQUENCE</scope>
</reference>
<evidence type="ECO:0000256" key="6">
    <source>
        <dbReference type="SAM" id="MobiDB-lite"/>
    </source>
</evidence>
<evidence type="ECO:0000256" key="3">
    <source>
        <dbReference type="ARBA" id="ARBA00022840"/>
    </source>
</evidence>
<dbReference type="PROSITE" id="PS51194">
    <property type="entry name" value="HELICASE_CTER"/>
    <property type="match status" value="1"/>
</dbReference>
<dbReference type="PANTHER" id="PTHR24031">
    <property type="entry name" value="RNA HELICASE"/>
    <property type="match status" value="1"/>
</dbReference>
<evidence type="ECO:0000256" key="4">
    <source>
        <dbReference type="ARBA" id="ARBA00022884"/>
    </source>
</evidence>
<keyword evidence="10" id="KW-1185">Reference proteome</keyword>
<evidence type="ECO:0000256" key="5">
    <source>
        <dbReference type="RuleBase" id="RU365068"/>
    </source>
</evidence>
<dbReference type="InterPro" id="IPR027417">
    <property type="entry name" value="P-loop_NTPase"/>
</dbReference>
<dbReference type="EMBL" id="OU899034">
    <property type="protein sequence ID" value="CAH1711924.1"/>
    <property type="molecule type" value="Genomic_DNA"/>
</dbReference>
<keyword evidence="3 5" id="KW-0067">ATP-binding</keyword>